<protein>
    <submittedName>
        <fullName evidence="1">Uncharacterized protein</fullName>
    </submittedName>
</protein>
<comment type="caution">
    <text evidence="1">The sequence shown here is derived from an EMBL/GenBank/DDBJ whole genome shotgun (WGS) entry which is preliminary data.</text>
</comment>
<reference evidence="1 2" key="1">
    <citation type="submission" date="2020-08" db="EMBL/GenBank/DDBJ databases">
        <title>Genomic Encyclopedia of Type Strains, Phase IV (KMG-IV): sequencing the most valuable type-strain genomes for metagenomic binning, comparative biology and taxonomic classification.</title>
        <authorList>
            <person name="Goeker M."/>
        </authorList>
    </citation>
    <scope>NUCLEOTIDE SEQUENCE [LARGE SCALE GENOMIC DNA]</scope>
    <source>
        <strain evidence="1 2">DSM 12251</strain>
    </source>
</reference>
<organism evidence="1 2">
    <name type="scientific">Prosthecobacter dejongeii</name>
    <dbReference type="NCBI Taxonomy" id="48465"/>
    <lineage>
        <taxon>Bacteria</taxon>
        <taxon>Pseudomonadati</taxon>
        <taxon>Verrucomicrobiota</taxon>
        <taxon>Verrucomicrobiia</taxon>
        <taxon>Verrucomicrobiales</taxon>
        <taxon>Verrucomicrobiaceae</taxon>
        <taxon>Prosthecobacter</taxon>
    </lineage>
</organism>
<accession>A0A7W7YLH4</accession>
<evidence type="ECO:0000313" key="2">
    <source>
        <dbReference type="Proteomes" id="UP000534294"/>
    </source>
</evidence>
<dbReference type="RefSeq" id="WP_184208920.1">
    <property type="nucleotide sequence ID" value="NZ_JACHIF010000004.1"/>
</dbReference>
<keyword evidence="2" id="KW-1185">Reference proteome</keyword>
<dbReference type="AlphaFoldDB" id="A0A7W7YLH4"/>
<gene>
    <name evidence="1" type="ORF">HNQ64_002532</name>
</gene>
<proteinExistence type="predicted"/>
<name>A0A7W7YLH4_9BACT</name>
<dbReference type="EMBL" id="JACHIF010000004">
    <property type="protein sequence ID" value="MBB5038274.1"/>
    <property type="molecule type" value="Genomic_DNA"/>
</dbReference>
<dbReference type="Proteomes" id="UP000534294">
    <property type="component" value="Unassembled WGS sequence"/>
</dbReference>
<evidence type="ECO:0000313" key="1">
    <source>
        <dbReference type="EMBL" id="MBB5038274.1"/>
    </source>
</evidence>
<sequence length="231" mass="24407">MDPQTLFIDIATGQVQAGNVDTSAPSVRAIVGTALALRVGFVSGAVPQELDVAVSGMIVFKKPLQHASLALFVDAEWTQQGAGAATRYLFSALVASEGLAAWMEGKDQSVVMAQIEFTLATEDAPRRSLPFPVTICNSYITGEESASPGPAMAKTLRHYLSITALTGGEPTDFDSVVTAILPAGTVAVLFIGEELQFWVLRSGTTATDGIGYVRGTDYAGGTNEKFWERKA</sequence>